<evidence type="ECO:0000256" key="1">
    <source>
        <dbReference type="ARBA" id="ARBA00004942"/>
    </source>
</evidence>
<dbReference type="InterPro" id="IPR010722">
    <property type="entry name" value="BATS_dom"/>
</dbReference>
<dbReference type="PANTHER" id="PTHR22976">
    <property type="entry name" value="BIOTIN SYNTHASE"/>
    <property type="match status" value="1"/>
</dbReference>
<comment type="cofactor">
    <cofactor evidence="16 17">
        <name>[4Fe-4S] cluster</name>
        <dbReference type="ChEBI" id="CHEBI:49883"/>
    </cofactor>
    <text evidence="16 17">Binds 1 [4Fe-4S] cluster. The cluster is coordinated with 3 cysteines and an exchangeable S-adenosyl-L-methionine.</text>
</comment>
<evidence type="ECO:0000256" key="3">
    <source>
        <dbReference type="ARBA" id="ARBA00011738"/>
    </source>
</evidence>
<dbReference type="SUPFAM" id="SSF102114">
    <property type="entry name" value="Radical SAM enzymes"/>
    <property type="match status" value="1"/>
</dbReference>
<dbReference type="EC" id="2.8.1.6" evidence="4 16"/>
<dbReference type="PIRSF" id="PIRSF001619">
    <property type="entry name" value="Biotin_synth"/>
    <property type="match status" value="1"/>
</dbReference>
<dbReference type="InterPro" id="IPR002684">
    <property type="entry name" value="Biotin_synth/BioAB"/>
</dbReference>
<evidence type="ECO:0000256" key="2">
    <source>
        <dbReference type="ARBA" id="ARBA00010765"/>
    </source>
</evidence>
<dbReference type="PROSITE" id="PS51918">
    <property type="entry name" value="RADICAL_SAM"/>
    <property type="match status" value="1"/>
</dbReference>
<comment type="similarity">
    <text evidence="2 16">Belongs to the radical SAM superfamily. Biotin synthase family.</text>
</comment>
<evidence type="ECO:0000256" key="12">
    <source>
        <dbReference type="ARBA" id="ARBA00023014"/>
    </source>
</evidence>
<keyword evidence="5 16" id="KW-0004">4Fe-4S</keyword>
<dbReference type="SFLD" id="SFLDG01278">
    <property type="entry name" value="biotin_synthase_like"/>
    <property type="match status" value="1"/>
</dbReference>
<dbReference type="SMART" id="SM00876">
    <property type="entry name" value="BATS"/>
    <property type="match status" value="1"/>
</dbReference>
<comment type="caution">
    <text evidence="16">Lacks conserved residue(s) required for the propagation of feature annotation.</text>
</comment>
<dbReference type="HAMAP" id="MF_01694">
    <property type="entry name" value="BioB"/>
    <property type="match status" value="1"/>
</dbReference>
<keyword evidence="9 16" id="KW-0479">Metal-binding</keyword>
<comment type="function">
    <text evidence="14 16">Catalyzes the conversion of dethiobiotin (DTB) to biotin by the insertion of a sulfur atom into dethiobiotin via a radical-based mechanism.</text>
</comment>
<gene>
    <name evidence="16" type="primary">bioB</name>
    <name evidence="19" type="ORF">SAMN00808754_0692</name>
</gene>
<accession>A0A1W1VH98</accession>
<keyword evidence="8 16" id="KW-0001">2Fe-2S</keyword>
<evidence type="ECO:0000256" key="15">
    <source>
        <dbReference type="ARBA" id="ARBA00070199"/>
    </source>
</evidence>
<sequence>MGKNLMWEKIREKVLGGEGLSWEEAYYLAGWPRERLVNLLDLSRQVRERFGGRDVELCAIINARSGLCSEDCCFCAQSSRYKTGVEVYPLIDVPKALEKARRMEAAGVKRFALVTSGKGIGERDFEKVLEIYRVLRAETRLKLCASLGIIDEGKAQRLKEVGVTTYHHNLETGRSYFPQICTTHTFEERVATVQAARAAGLNVCSGGIIGLGETMAHRLEMVFELRELGVRSVPVNILNPIPGTPLANQERLPVEEILKTLALFRLIIPRAVFRLCGGREPGLGEKQKEALAVAVNGLMVGNYLTTRGNEIQEDLDMIAEVGLRVG</sequence>
<organism evidence="19 20">
    <name type="scientific">Thermanaeromonas toyohensis ToBE</name>
    <dbReference type="NCBI Taxonomy" id="698762"/>
    <lineage>
        <taxon>Bacteria</taxon>
        <taxon>Bacillati</taxon>
        <taxon>Bacillota</taxon>
        <taxon>Clostridia</taxon>
        <taxon>Neomoorellales</taxon>
        <taxon>Neomoorellaceae</taxon>
        <taxon>Thermanaeromonas</taxon>
    </lineage>
</organism>
<evidence type="ECO:0000256" key="10">
    <source>
        <dbReference type="ARBA" id="ARBA00022756"/>
    </source>
</evidence>
<evidence type="ECO:0000256" key="13">
    <source>
        <dbReference type="ARBA" id="ARBA00051157"/>
    </source>
</evidence>
<evidence type="ECO:0000259" key="18">
    <source>
        <dbReference type="PROSITE" id="PS51918"/>
    </source>
</evidence>
<evidence type="ECO:0000256" key="4">
    <source>
        <dbReference type="ARBA" id="ARBA00012236"/>
    </source>
</evidence>
<dbReference type="PANTHER" id="PTHR22976:SF2">
    <property type="entry name" value="BIOTIN SYNTHASE, MITOCHONDRIAL"/>
    <property type="match status" value="1"/>
</dbReference>
<feature type="binding site" evidence="16 17">
    <location>
        <position position="204"/>
    </location>
    <ligand>
        <name>[2Fe-2S] cluster</name>
        <dbReference type="ChEBI" id="CHEBI:190135"/>
    </ligand>
</feature>
<feature type="binding site" evidence="16 17">
    <location>
        <position position="144"/>
    </location>
    <ligand>
        <name>[2Fe-2S] cluster</name>
        <dbReference type="ChEBI" id="CHEBI:190135"/>
    </ligand>
</feature>
<evidence type="ECO:0000256" key="9">
    <source>
        <dbReference type="ARBA" id="ARBA00022723"/>
    </source>
</evidence>
<dbReference type="InterPro" id="IPR024177">
    <property type="entry name" value="Biotin_synthase"/>
</dbReference>
<dbReference type="Proteomes" id="UP000192569">
    <property type="component" value="Chromosome I"/>
</dbReference>
<dbReference type="InterPro" id="IPR007197">
    <property type="entry name" value="rSAM"/>
</dbReference>
<evidence type="ECO:0000256" key="5">
    <source>
        <dbReference type="ARBA" id="ARBA00022485"/>
    </source>
</evidence>
<dbReference type="GO" id="GO:0051539">
    <property type="term" value="F:4 iron, 4 sulfur cluster binding"/>
    <property type="evidence" value="ECO:0007669"/>
    <property type="project" value="UniProtKB-KW"/>
</dbReference>
<dbReference type="InterPro" id="IPR013785">
    <property type="entry name" value="Aldolase_TIM"/>
</dbReference>
<feature type="domain" description="Radical SAM core" evidence="18">
    <location>
        <begin position="50"/>
        <end position="279"/>
    </location>
</feature>
<feature type="binding site" evidence="16 17">
    <location>
        <position position="274"/>
    </location>
    <ligand>
        <name>[2Fe-2S] cluster</name>
        <dbReference type="ChEBI" id="CHEBI:190135"/>
    </ligand>
</feature>
<dbReference type="FunFam" id="3.20.20.70:FF:000026">
    <property type="entry name" value="Biotin synthase"/>
    <property type="match status" value="1"/>
</dbReference>
<dbReference type="GO" id="GO:0004076">
    <property type="term" value="F:biotin synthase activity"/>
    <property type="evidence" value="ECO:0007669"/>
    <property type="project" value="UniProtKB-UniRule"/>
</dbReference>
<dbReference type="InterPro" id="IPR006638">
    <property type="entry name" value="Elp3/MiaA/NifB-like_rSAM"/>
</dbReference>
<name>A0A1W1VH98_9FIRM</name>
<dbReference type="UniPathway" id="UPA00078">
    <property type="reaction ID" value="UER00162"/>
</dbReference>
<comment type="catalytic activity">
    <reaction evidence="13 16">
        <text>(4R,5S)-dethiobiotin + (sulfur carrier)-SH + 2 reduced [2Fe-2S]-[ferredoxin] + 2 S-adenosyl-L-methionine = (sulfur carrier)-H + biotin + 2 5'-deoxyadenosine + 2 L-methionine + 2 oxidized [2Fe-2S]-[ferredoxin]</text>
        <dbReference type="Rhea" id="RHEA:22060"/>
        <dbReference type="Rhea" id="RHEA-COMP:10000"/>
        <dbReference type="Rhea" id="RHEA-COMP:10001"/>
        <dbReference type="Rhea" id="RHEA-COMP:14737"/>
        <dbReference type="Rhea" id="RHEA-COMP:14739"/>
        <dbReference type="ChEBI" id="CHEBI:17319"/>
        <dbReference type="ChEBI" id="CHEBI:29917"/>
        <dbReference type="ChEBI" id="CHEBI:33737"/>
        <dbReference type="ChEBI" id="CHEBI:33738"/>
        <dbReference type="ChEBI" id="CHEBI:57586"/>
        <dbReference type="ChEBI" id="CHEBI:57844"/>
        <dbReference type="ChEBI" id="CHEBI:59789"/>
        <dbReference type="ChEBI" id="CHEBI:64428"/>
        <dbReference type="ChEBI" id="CHEBI:149473"/>
        <dbReference type="EC" id="2.8.1.6"/>
    </reaction>
</comment>
<dbReference type="Gene3D" id="3.20.20.70">
    <property type="entry name" value="Aldolase class I"/>
    <property type="match status" value="1"/>
</dbReference>
<keyword evidence="7 16" id="KW-0949">S-adenosyl-L-methionine</keyword>
<protein>
    <recommendedName>
        <fullName evidence="15 16">Biotin synthase</fullName>
        <ecNumber evidence="4 16">2.8.1.6</ecNumber>
    </recommendedName>
</protein>
<evidence type="ECO:0000256" key="16">
    <source>
        <dbReference type="HAMAP-Rule" id="MF_01694"/>
    </source>
</evidence>
<dbReference type="AlphaFoldDB" id="A0A1W1VH98"/>
<evidence type="ECO:0000256" key="14">
    <source>
        <dbReference type="ARBA" id="ARBA00057568"/>
    </source>
</evidence>
<comment type="subunit">
    <text evidence="3 16">Homodimer.</text>
</comment>
<dbReference type="GO" id="GO:0009102">
    <property type="term" value="P:biotin biosynthetic process"/>
    <property type="evidence" value="ECO:0007669"/>
    <property type="project" value="UniProtKB-UniRule"/>
</dbReference>
<dbReference type="RefSeq" id="WP_197686559.1">
    <property type="nucleotide sequence ID" value="NZ_LT838272.1"/>
</dbReference>
<comment type="cofactor">
    <cofactor evidence="16">
        <name>[2Fe-2S] cluster</name>
        <dbReference type="ChEBI" id="CHEBI:190135"/>
    </cofactor>
    <text evidence="16">Binds 1 [2Fe-2S] cluster. The cluster is coordinated with 3 cysteines and 1 arginine.</text>
</comment>
<dbReference type="GO" id="GO:0005506">
    <property type="term" value="F:iron ion binding"/>
    <property type="evidence" value="ECO:0007669"/>
    <property type="project" value="UniProtKB-UniRule"/>
</dbReference>
<keyword evidence="11 16" id="KW-0408">Iron</keyword>
<feature type="binding site" evidence="16 17">
    <location>
        <position position="72"/>
    </location>
    <ligand>
        <name>[4Fe-4S] cluster</name>
        <dbReference type="ChEBI" id="CHEBI:49883"/>
        <note>4Fe-4S-S-AdoMet</note>
    </ligand>
</feature>
<dbReference type="InterPro" id="IPR058240">
    <property type="entry name" value="rSAM_sf"/>
</dbReference>
<dbReference type="CDD" id="cd01335">
    <property type="entry name" value="Radical_SAM"/>
    <property type="match status" value="1"/>
</dbReference>
<reference evidence="19 20" key="1">
    <citation type="submission" date="2017-04" db="EMBL/GenBank/DDBJ databases">
        <authorList>
            <person name="Afonso C.L."/>
            <person name="Miller P.J."/>
            <person name="Scott M.A."/>
            <person name="Spackman E."/>
            <person name="Goraichik I."/>
            <person name="Dimitrov K.M."/>
            <person name="Suarez D.L."/>
            <person name="Swayne D.E."/>
        </authorList>
    </citation>
    <scope>NUCLEOTIDE SEQUENCE [LARGE SCALE GENOMIC DNA]</scope>
    <source>
        <strain evidence="19 20">ToBE</strain>
    </source>
</reference>
<dbReference type="GO" id="GO:0051537">
    <property type="term" value="F:2 iron, 2 sulfur cluster binding"/>
    <property type="evidence" value="ECO:0007669"/>
    <property type="project" value="UniProtKB-KW"/>
</dbReference>
<dbReference type="SFLD" id="SFLDS00029">
    <property type="entry name" value="Radical_SAM"/>
    <property type="match status" value="1"/>
</dbReference>
<dbReference type="Pfam" id="PF06968">
    <property type="entry name" value="BATS"/>
    <property type="match status" value="1"/>
</dbReference>
<evidence type="ECO:0000256" key="11">
    <source>
        <dbReference type="ARBA" id="ARBA00023004"/>
    </source>
</evidence>
<comment type="pathway">
    <text evidence="1 16">Cofactor biosynthesis; biotin biosynthesis; biotin from 7,8-diaminononanoate: step 2/2.</text>
</comment>
<dbReference type="STRING" id="698762.SAMN00808754_0692"/>
<comment type="cofactor">
    <cofactor evidence="17">
        <name>[2Fe-2S] cluster</name>
        <dbReference type="ChEBI" id="CHEBI:190135"/>
    </cofactor>
    <text evidence="17">Binds 1 [2Fe-2S] cluster. The cluster is coordinated with 3 cysteines and 1 arginine.</text>
</comment>
<feature type="binding site" evidence="16 17">
    <location>
        <position position="68"/>
    </location>
    <ligand>
        <name>[4Fe-4S] cluster</name>
        <dbReference type="ChEBI" id="CHEBI:49883"/>
        <note>4Fe-4S-S-AdoMet</note>
    </ligand>
</feature>
<keyword evidence="20" id="KW-1185">Reference proteome</keyword>
<dbReference type="SMART" id="SM00729">
    <property type="entry name" value="Elp3"/>
    <property type="match status" value="1"/>
</dbReference>
<evidence type="ECO:0000256" key="17">
    <source>
        <dbReference type="PIRSR" id="PIRSR001619-1"/>
    </source>
</evidence>
<evidence type="ECO:0000256" key="7">
    <source>
        <dbReference type="ARBA" id="ARBA00022691"/>
    </source>
</evidence>
<evidence type="ECO:0000256" key="6">
    <source>
        <dbReference type="ARBA" id="ARBA00022679"/>
    </source>
</evidence>
<dbReference type="EMBL" id="LT838272">
    <property type="protein sequence ID" value="SMB92696.1"/>
    <property type="molecule type" value="Genomic_DNA"/>
</dbReference>
<evidence type="ECO:0000313" key="19">
    <source>
        <dbReference type="EMBL" id="SMB92696.1"/>
    </source>
</evidence>
<proteinExistence type="inferred from homology"/>
<keyword evidence="10 16" id="KW-0093">Biotin biosynthesis</keyword>
<dbReference type="NCBIfam" id="TIGR00433">
    <property type="entry name" value="bioB"/>
    <property type="match status" value="1"/>
</dbReference>
<dbReference type="Pfam" id="PF04055">
    <property type="entry name" value="Radical_SAM"/>
    <property type="match status" value="1"/>
</dbReference>
<dbReference type="SFLD" id="SFLDG01060">
    <property type="entry name" value="BATS_domain_containing"/>
    <property type="match status" value="1"/>
</dbReference>
<evidence type="ECO:0000313" key="20">
    <source>
        <dbReference type="Proteomes" id="UP000192569"/>
    </source>
</evidence>
<keyword evidence="6 16" id="KW-0808">Transferase</keyword>
<keyword evidence="12 16" id="KW-0411">Iron-sulfur</keyword>
<feature type="binding site" evidence="16 17">
    <location>
        <position position="75"/>
    </location>
    <ligand>
        <name>[4Fe-4S] cluster</name>
        <dbReference type="ChEBI" id="CHEBI:49883"/>
        <note>4Fe-4S-S-AdoMet</note>
    </ligand>
</feature>
<evidence type="ECO:0000256" key="8">
    <source>
        <dbReference type="ARBA" id="ARBA00022714"/>
    </source>
</evidence>